<sequence>MAAAWKPGESTIPTLELESVTQSPESTNCIACTEDGRYLSLGHSGGLSVWCASSFVRIAEWLQDRLEITFLQTTRMAKRTYLLGSVDDMGVARLFTFHCDDIHLLSVINAMEDINNRSICSTFALYGGGHFGAASISCNGASWLEVYQLPVAVWLAEMETSSALEQDPNVTESVDVKWSPVEVLIKITPPQLSAGQSQGGALGTDFFKHCLVVDEVRSSSQSNSLDAGKTTQTTKSSRRCTHHFLLSCDPFSGKSLQSELPVAVAVWWSGSHNLLQYSLQKIPIKKADAAPIPDSLWPNANEIVCSAVSGCTRYVALGLDDALVCVWDRRSGAPLSIVSMPKYSSLLRMKYLDCWPELQTPAAEVLHLLVMSKSGELDMITAGRGTQTCTTQLSERPNDRADLPSLIISVPFLPNMLLIMQRNGKMFLQDVINKTAVCFLAPPTSYQFSTPCNPVCVLDPQQQALFIQGDLETNSSHSLEEAVQSRLFVFRFEQCCIIKQRIVSGPASSQRQNMESHGSPEEVCNLYLQQRFLSLDDRNKAREQMFERLHKTAQMIDQKQQKSNKLKKKKAHPFFSLWLTSCLSEKEQNTQSSSHFA</sequence>
<dbReference type="InterPro" id="IPR006885">
    <property type="entry name" value="NADH_UbQ_FeS_4_mit-like"/>
</dbReference>
<dbReference type="GeneID" id="112160887"/>
<reference evidence="1" key="2">
    <citation type="submission" date="2025-09" db="UniProtKB">
        <authorList>
            <consortium name="Ensembl"/>
        </authorList>
    </citation>
    <scope>IDENTIFICATION</scope>
</reference>
<dbReference type="GeneTree" id="ENSGT00390000009995"/>
<name>A0A3B3C375_ORYME</name>
<dbReference type="InterPro" id="IPR036322">
    <property type="entry name" value="WD40_repeat_dom_sf"/>
</dbReference>
<reference evidence="1" key="1">
    <citation type="submission" date="2025-08" db="UniProtKB">
        <authorList>
            <consortium name="Ensembl"/>
        </authorList>
    </citation>
    <scope>IDENTIFICATION</scope>
</reference>
<keyword evidence="2" id="KW-1185">Reference proteome</keyword>
<dbReference type="RefSeq" id="XP_024151518.1">
    <property type="nucleotide sequence ID" value="XM_024295750.2"/>
</dbReference>
<dbReference type="Ensembl" id="ENSOMET00000032541.1">
    <property type="protein sequence ID" value="ENSOMEP00000012029.1"/>
    <property type="gene ID" value="ENSOMEG00000013393.1"/>
</dbReference>
<dbReference type="Pfam" id="PF21030">
    <property type="entry name" value="WDR93"/>
    <property type="match status" value="1"/>
</dbReference>
<dbReference type="STRING" id="30732.ENSOMEP00000012029"/>
<evidence type="ECO:0000313" key="1">
    <source>
        <dbReference type="Ensembl" id="ENSOMEP00000012029.1"/>
    </source>
</evidence>
<dbReference type="GO" id="GO:0022900">
    <property type="term" value="P:electron transport chain"/>
    <property type="evidence" value="ECO:0007669"/>
    <property type="project" value="InterPro"/>
</dbReference>
<protein>
    <submittedName>
        <fullName evidence="1">WD repeat domain 93</fullName>
    </submittedName>
</protein>
<dbReference type="Proteomes" id="UP000261560">
    <property type="component" value="Unplaced"/>
</dbReference>
<dbReference type="PANTHER" id="PTHR12219:SF17">
    <property type="entry name" value="WD REPEAT-CONTAINING PROTEIN 93"/>
    <property type="match status" value="1"/>
</dbReference>
<evidence type="ECO:0000313" key="2">
    <source>
        <dbReference type="Proteomes" id="UP000261560"/>
    </source>
</evidence>
<dbReference type="PaxDb" id="30732-ENSOMEP00000012029"/>
<dbReference type="InterPro" id="IPR049547">
    <property type="entry name" value="WDR93_beta-prop"/>
</dbReference>
<dbReference type="SUPFAM" id="SSF50978">
    <property type="entry name" value="WD40 repeat-like"/>
    <property type="match status" value="1"/>
</dbReference>
<dbReference type="CTD" id="56964"/>
<accession>A0A3B3C375</accession>
<organism evidence="1 2">
    <name type="scientific">Oryzias melastigma</name>
    <name type="common">Marine medaka</name>
    <dbReference type="NCBI Taxonomy" id="30732"/>
    <lineage>
        <taxon>Eukaryota</taxon>
        <taxon>Metazoa</taxon>
        <taxon>Chordata</taxon>
        <taxon>Craniata</taxon>
        <taxon>Vertebrata</taxon>
        <taxon>Euteleostomi</taxon>
        <taxon>Actinopterygii</taxon>
        <taxon>Neopterygii</taxon>
        <taxon>Teleostei</taxon>
        <taxon>Neoteleostei</taxon>
        <taxon>Acanthomorphata</taxon>
        <taxon>Ovalentaria</taxon>
        <taxon>Atherinomorphae</taxon>
        <taxon>Beloniformes</taxon>
        <taxon>Adrianichthyidae</taxon>
        <taxon>Oryziinae</taxon>
        <taxon>Oryzias</taxon>
    </lineage>
</organism>
<proteinExistence type="predicted"/>
<dbReference type="OMA" id="YSHETES"/>
<dbReference type="PANTHER" id="PTHR12219">
    <property type="entry name" value="NADH-UBIQUINONE OXIDOREDUCTASE"/>
    <property type="match status" value="1"/>
</dbReference>
<dbReference type="AlphaFoldDB" id="A0A3B3C375"/>